<dbReference type="EMBL" id="CADCXV010001052">
    <property type="protein sequence ID" value="CAB0040794.1"/>
    <property type="molecule type" value="Genomic_DNA"/>
</dbReference>
<accession>A0A6H5IY10</accession>
<dbReference type="PANTHER" id="PTHR11439">
    <property type="entry name" value="GAG-POL-RELATED RETROTRANSPOSON"/>
    <property type="match status" value="1"/>
</dbReference>
<evidence type="ECO:0008006" key="3">
    <source>
        <dbReference type="Google" id="ProtNLM"/>
    </source>
</evidence>
<protein>
    <recommendedName>
        <fullName evidence="3">Reverse transcriptase Ty1/copia-type domain-containing protein</fullName>
    </recommendedName>
</protein>
<dbReference type="OrthoDB" id="8188638at2759"/>
<proteinExistence type="predicted"/>
<dbReference type="CDD" id="cd09272">
    <property type="entry name" value="RNase_HI_RT_Ty1"/>
    <property type="match status" value="1"/>
</dbReference>
<dbReference type="GO" id="GO:0071897">
    <property type="term" value="P:DNA biosynthetic process"/>
    <property type="evidence" value="ECO:0007669"/>
    <property type="project" value="UniProtKB-ARBA"/>
</dbReference>
<dbReference type="InterPro" id="IPR043502">
    <property type="entry name" value="DNA/RNA_pol_sf"/>
</dbReference>
<dbReference type="SUPFAM" id="SSF56672">
    <property type="entry name" value="DNA/RNA polymerases"/>
    <property type="match status" value="1"/>
</dbReference>
<dbReference type="Proteomes" id="UP000479190">
    <property type="component" value="Unassembled WGS sequence"/>
</dbReference>
<sequence length="369" mass="42288">MSEKYETLKLVTDILESRFEITTSEATNFLGIQIERDRERGQMHLCQSQYAIKILKRFNMFDANPVSTPFEKGTCLTSPTESPSSTNYPYREAIGSLMFLTNVTRPDLSFSVNYLSRFLEKHARNHCEALKRVMRYIKGTINHGIVYKRSNGGDKLLGFSDSDFAGDADTRRSTTGYIFMLASGPITWSTQRQSSVALSSTEAEYVAAAAATKEIIWLRKLMQDLGFHDAKPTTLHVDNMSAIQLIRNPVFHKKTKHIEVKHHFVREKFQSGVVEIQHVPSESQLADILTKALPRVQHQNLCNAIGVHKFLGGCDITKKRLRHNQENIELLVCRYSTIGSELQSRRRDTRLSLVFILILRERMILRYER</sequence>
<keyword evidence="2" id="KW-1185">Reference proteome</keyword>
<evidence type="ECO:0000313" key="1">
    <source>
        <dbReference type="EMBL" id="CAB0040794.1"/>
    </source>
</evidence>
<name>A0A6H5IY10_9HYME</name>
<reference evidence="1 2" key="1">
    <citation type="submission" date="2020-02" db="EMBL/GenBank/DDBJ databases">
        <authorList>
            <person name="Ferguson B K."/>
        </authorList>
    </citation>
    <scope>NUCLEOTIDE SEQUENCE [LARGE SCALE GENOMIC DNA]</scope>
</reference>
<gene>
    <name evidence="1" type="ORF">TBRA_LOCUS12488</name>
</gene>
<evidence type="ECO:0000313" key="2">
    <source>
        <dbReference type="Proteomes" id="UP000479190"/>
    </source>
</evidence>
<dbReference type="AlphaFoldDB" id="A0A6H5IY10"/>
<dbReference type="PANTHER" id="PTHR11439:SF515">
    <property type="entry name" value="GAG-POL POLYPROTEIN"/>
    <property type="match status" value="1"/>
</dbReference>
<feature type="non-terminal residue" evidence="1">
    <location>
        <position position="369"/>
    </location>
</feature>
<organism evidence="1 2">
    <name type="scientific">Trichogramma brassicae</name>
    <dbReference type="NCBI Taxonomy" id="86971"/>
    <lineage>
        <taxon>Eukaryota</taxon>
        <taxon>Metazoa</taxon>
        <taxon>Ecdysozoa</taxon>
        <taxon>Arthropoda</taxon>
        <taxon>Hexapoda</taxon>
        <taxon>Insecta</taxon>
        <taxon>Pterygota</taxon>
        <taxon>Neoptera</taxon>
        <taxon>Endopterygota</taxon>
        <taxon>Hymenoptera</taxon>
        <taxon>Apocrita</taxon>
        <taxon>Proctotrupomorpha</taxon>
        <taxon>Chalcidoidea</taxon>
        <taxon>Trichogrammatidae</taxon>
        <taxon>Trichogramma</taxon>
    </lineage>
</organism>